<dbReference type="HOGENOM" id="CLU_2285510_0_0_9"/>
<organism evidence="1 2">
    <name type="scientific">Amphibacillus xylanus (strain ATCC 51415 / DSM 6626 / JCM 7361 / LMG 17667 / NBRC 15112 / Ep01)</name>
    <dbReference type="NCBI Taxonomy" id="698758"/>
    <lineage>
        <taxon>Bacteria</taxon>
        <taxon>Bacillati</taxon>
        <taxon>Bacillota</taxon>
        <taxon>Bacilli</taxon>
        <taxon>Bacillales</taxon>
        <taxon>Bacillaceae</taxon>
        <taxon>Amphibacillus</taxon>
    </lineage>
</organism>
<proteinExistence type="predicted"/>
<dbReference type="Proteomes" id="UP000006294">
    <property type="component" value="Chromosome"/>
</dbReference>
<accession>K0J5T7</accession>
<evidence type="ECO:0000313" key="1">
    <source>
        <dbReference type="EMBL" id="BAM46328.1"/>
    </source>
</evidence>
<keyword evidence="2" id="KW-1185">Reference proteome</keyword>
<dbReference type="EMBL" id="AP012050">
    <property type="protein sequence ID" value="BAM46328.1"/>
    <property type="molecule type" value="Genomic_DNA"/>
</dbReference>
<sequence>MTQASYYIFNKPYHAIIKANNWTEAIKTYERDIADIDISKDSTDNHVVEALKIKNSKARVVSENYVVSISDRYNDQSFQVTEKKIKEADPGTVIFYELYLV</sequence>
<dbReference type="AlphaFoldDB" id="K0J5T7"/>
<dbReference type="KEGG" id="axl:AXY_01960"/>
<evidence type="ECO:0000313" key="2">
    <source>
        <dbReference type="Proteomes" id="UP000006294"/>
    </source>
</evidence>
<name>K0J5T7_AMPXN</name>
<reference evidence="1 2" key="1">
    <citation type="submission" date="2011-01" db="EMBL/GenBank/DDBJ databases">
        <title>Whole genome sequence of Amphibacillus xylinus NBRC 15112.</title>
        <authorList>
            <person name="Nakazawa H."/>
            <person name="Katano Y."/>
            <person name="Nakamura S."/>
            <person name="Sasagawa M."/>
            <person name="Fukada J."/>
            <person name="Arai T."/>
            <person name="Sasakura N."/>
            <person name="Mochizuki D."/>
            <person name="Hosoyama A."/>
            <person name="Harada K."/>
            <person name="Horikawa H."/>
            <person name="Kato Y."/>
            <person name="Harada T."/>
            <person name="Sasaki K."/>
            <person name="Sekiguchi M."/>
            <person name="Hodoyama M."/>
            <person name="Nishiko R."/>
            <person name="Narita H."/>
            <person name="Hanamaki A."/>
            <person name="Hata C."/>
            <person name="Konno Y."/>
            <person name="Niimura Y."/>
            <person name="Yamazaki S."/>
            <person name="Fujita N."/>
        </authorList>
    </citation>
    <scope>NUCLEOTIDE SEQUENCE [LARGE SCALE GENOMIC DNA]</scope>
    <source>
        <strain evidence="2">ATCC 51415 / DSM 6626 / JCM 7361 / LMG 17667 / NBRC 15112 / Ep01</strain>
    </source>
</reference>
<protein>
    <submittedName>
        <fullName evidence="1">Uncharacterized protein</fullName>
    </submittedName>
</protein>
<dbReference type="STRING" id="698758.AXY_01960"/>
<gene>
    <name evidence="1" type="ordered locus">AXY_01960</name>
</gene>
<dbReference type="RefSeq" id="WP_015008934.1">
    <property type="nucleotide sequence ID" value="NC_018704.1"/>
</dbReference>